<reference evidence="3" key="1">
    <citation type="journal article" date="2012" name="MBio">
        <title>Comparative genome analysis of Trichophyton rubrum and related dermatophytes reveals candidate genes involved in infection.</title>
        <authorList>
            <person name="Martinez D.A."/>
            <person name="Oliver B.G."/>
            <person name="Graeser Y."/>
            <person name="Goldberg J.M."/>
            <person name="Li W."/>
            <person name="Martinez-Rossi N.M."/>
            <person name="Monod M."/>
            <person name="Shelest E."/>
            <person name="Barton R.C."/>
            <person name="Birch E."/>
            <person name="Brakhage A.A."/>
            <person name="Chen Z."/>
            <person name="Gurr S.J."/>
            <person name="Heiman D."/>
            <person name="Heitman J."/>
            <person name="Kosti I."/>
            <person name="Rossi A."/>
            <person name="Saif S."/>
            <person name="Samalova M."/>
            <person name="Saunders C.W."/>
            <person name="Shea T."/>
            <person name="Summerbell R.C."/>
            <person name="Xu J."/>
            <person name="Young S."/>
            <person name="Zeng Q."/>
            <person name="Birren B.W."/>
            <person name="Cuomo C.A."/>
            <person name="White T.C."/>
        </authorList>
    </citation>
    <scope>NUCLEOTIDE SEQUENCE [LARGE SCALE GENOMIC DNA]</scope>
    <source>
        <strain evidence="3">ATCC MYA-4604 / CBS 118893</strain>
    </source>
</reference>
<dbReference type="Proteomes" id="UP000002669">
    <property type="component" value="Unassembled WGS sequence"/>
</dbReference>
<dbReference type="RefSeq" id="XP_003171826.1">
    <property type="nucleotide sequence ID" value="XM_003171778.1"/>
</dbReference>
<protein>
    <submittedName>
        <fullName evidence="2">Uncharacterized protein</fullName>
    </submittedName>
</protein>
<gene>
    <name evidence="2" type="ORF">MGYG_06371</name>
</gene>
<dbReference type="InParanoid" id="E4UZ42"/>
<feature type="chain" id="PRO_5003190800" evidence="1">
    <location>
        <begin position="21"/>
        <end position="152"/>
    </location>
</feature>
<keyword evidence="3" id="KW-1185">Reference proteome</keyword>
<dbReference type="HOGENOM" id="CLU_1723628_0_0_1"/>
<evidence type="ECO:0000313" key="3">
    <source>
        <dbReference type="Proteomes" id="UP000002669"/>
    </source>
</evidence>
<proteinExistence type="predicted"/>
<name>E4UZ42_ARTGP</name>
<dbReference type="GeneID" id="10027081"/>
<dbReference type="OMA" id="FTHMCCK"/>
<evidence type="ECO:0000256" key="1">
    <source>
        <dbReference type="SAM" id="SignalP"/>
    </source>
</evidence>
<accession>E4UZ42</accession>
<dbReference type="eggNOG" id="ENOG502RQUD">
    <property type="taxonomic scope" value="Eukaryota"/>
</dbReference>
<keyword evidence="1" id="KW-0732">Signal</keyword>
<sequence>MKLTGAIFFGLTALVAYVQASPAPPSETPTTGEFTRAPGTVVDTSKIHGKMSVKTFKRNPPADNEVVTLDLSTISEPIQPGDPNHAILPSHVPAIRGRSHAGINCPSYAPWICDGVSCINIFTHMCCKGGVICKDPDVCVRDALGNPACHRN</sequence>
<dbReference type="VEuPathDB" id="FungiDB:MGYG_06371"/>
<dbReference type="EMBL" id="DS989826">
    <property type="protein sequence ID" value="EFR03372.1"/>
    <property type="molecule type" value="Genomic_DNA"/>
</dbReference>
<dbReference type="OrthoDB" id="4170601at2759"/>
<dbReference type="AlphaFoldDB" id="E4UZ42"/>
<organism evidence="3">
    <name type="scientific">Arthroderma gypseum (strain ATCC MYA-4604 / CBS 118893)</name>
    <name type="common">Microsporum gypseum</name>
    <dbReference type="NCBI Taxonomy" id="535722"/>
    <lineage>
        <taxon>Eukaryota</taxon>
        <taxon>Fungi</taxon>
        <taxon>Dikarya</taxon>
        <taxon>Ascomycota</taxon>
        <taxon>Pezizomycotina</taxon>
        <taxon>Eurotiomycetes</taxon>
        <taxon>Eurotiomycetidae</taxon>
        <taxon>Onygenales</taxon>
        <taxon>Arthrodermataceae</taxon>
        <taxon>Nannizzia</taxon>
    </lineage>
</organism>
<evidence type="ECO:0000313" key="2">
    <source>
        <dbReference type="EMBL" id="EFR03372.1"/>
    </source>
</evidence>
<feature type="signal peptide" evidence="1">
    <location>
        <begin position="1"/>
        <end position="20"/>
    </location>
</feature>